<sequence>MPQPVPAPLTSTVQRPGTLINHNLQAPAYPLAPYVSPYGTNNGRYVSPYAQGQQVQQPRNPPSHPLSTLNSAATAFNPTTTAASYTIPIQPTPIAPPPPPPYYSCRLEWLWHEHPAIFFMPDFGSTPLQSQARVNEQLRFVHRYFNNSLPEWAQTFVRAGRVEDVYNDCAPRVRDVMRPHVQGMAEMSGGFHRIPLVVLGQVWRWNAVAMYEGMKREFDRITAQRHQHQQAQSRPQNLPAQAAPVSVPAPLPQAPVSRAFQAQVQGASPVDESTDNTGSRPRDLSAPPAVPEPSSSSAISPPVQGSLQPEHTAATVAAPSPPVVVSPATTSPVVPRPGDRELPINVDAPSQPANERPKPKKYWWLPPARTYAQMERDMALKTIKDGRVTKSTPKASAMEKKAPKAKLTEEERKRRKLESQRRSRERKAAEKAAERAASLNTPDAEPQEREEQPDAESDAESDAILQAELEAALAAEDEDDSFEAAMQEGYEDNGIATTDDEPAPSPAAPSNNKRKASEDPQTDLAQPPKSRPCLKPISRRPCSTSASTPAEYQFSPNFGTNLNTPADTPLTTPPKSSAPASPAKLDWDGDSEMGSDDDLFGDSTHQDDDLFGDVDVEATIAKDAEEAVAKEKEEAAAKEKEEAERAAQLAKEKEEAEIASKLEEALKPAEQEELALLARVGEDAYDLLCDNGIQQMVEQIRKEISTWSSVSSPMFKQRLSRKIDGLKKELNEACAGYAELQKYLEEQFTALQQ</sequence>
<dbReference type="AlphaFoldDB" id="A0A9P4LU13"/>
<evidence type="ECO:0000256" key="1">
    <source>
        <dbReference type="SAM" id="MobiDB-lite"/>
    </source>
</evidence>
<proteinExistence type="predicted"/>
<gene>
    <name evidence="2" type="ORF">K490DRAFT_58047</name>
</gene>
<accession>A0A9P4LU13</accession>
<feature type="compositionally biased region" description="Low complexity" evidence="1">
    <location>
        <begin position="229"/>
        <end position="246"/>
    </location>
</feature>
<protein>
    <submittedName>
        <fullName evidence="2">Uncharacterized protein</fullName>
    </submittedName>
</protein>
<name>A0A9P4LU13_9PEZI</name>
<organism evidence="2 3">
    <name type="scientific">Saccharata proteae CBS 121410</name>
    <dbReference type="NCBI Taxonomy" id="1314787"/>
    <lineage>
        <taxon>Eukaryota</taxon>
        <taxon>Fungi</taxon>
        <taxon>Dikarya</taxon>
        <taxon>Ascomycota</taxon>
        <taxon>Pezizomycotina</taxon>
        <taxon>Dothideomycetes</taxon>
        <taxon>Dothideomycetes incertae sedis</taxon>
        <taxon>Botryosphaeriales</taxon>
        <taxon>Saccharataceae</taxon>
        <taxon>Saccharata</taxon>
    </lineage>
</organism>
<dbReference type="EMBL" id="ML978726">
    <property type="protein sequence ID" value="KAF2086055.1"/>
    <property type="molecule type" value="Genomic_DNA"/>
</dbReference>
<feature type="compositionally biased region" description="Low complexity" evidence="1">
    <location>
        <begin position="568"/>
        <end position="584"/>
    </location>
</feature>
<comment type="caution">
    <text evidence="2">The sequence shown here is derived from an EMBL/GenBank/DDBJ whole genome shotgun (WGS) entry which is preliminary data.</text>
</comment>
<reference evidence="2" key="1">
    <citation type="journal article" date="2020" name="Stud. Mycol.">
        <title>101 Dothideomycetes genomes: a test case for predicting lifestyles and emergence of pathogens.</title>
        <authorList>
            <person name="Haridas S."/>
            <person name="Albert R."/>
            <person name="Binder M."/>
            <person name="Bloem J."/>
            <person name="Labutti K."/>
            <person name="Salamov A."/>
            <person name="Andreopoulos B."/>
            <person name="Baker S."/>
            <person name="Barry K."/>
            <person name="Bills G."/>
            <person name="Bluhm B."/>
            <person name="Cannon C."/>
            <person name="Castanera R."/>
            <person name="Culley D."/>
            <person name="Daum C."/>
            <person name="Ezra D."/>
            <person name="Gonzalez J."/>
            <person name="Henrissat B."/>
            <person name="Kuo A."/>
            <person name="Liang C."/>
            <person name="Lipzen A."/>
            <person name="Lutzoni F."/>
            <person name="Magnuson J."/>
            <person name="Mondo S."/>
            <person name="Nolan M."/>
            <person name="Ohm R."/>
            <person name="Pangilinan J."/>
            <person name="Park H.-J."/>
            <person name="Ramirez L."/>
            <person name="Alfaro M."/>
            <person name="Sun H."/>
            <person name="Tritt A."/>
            <person name="Yoshinaga Y."/>
            <person name="Zwiers L.-H."/>
            <person name="Turgeon B."/>
            <person name="Goodwin S."/>
            <person name="Spatafora J."/>
            <person name="Crous P."/>
            <person name="Grigoriev I."/>
        </authorList>
    </citation>
    <scope>NUCLEOTIDE SEQUENCE</scope>
    <source>
        <strain evidence="2">CBS 121410</strain>
    </source>
</reference>
<dbReference type="Proteomes" id="UP000799776">
    <property type="component" value="Unassembled WGS sequence"/>
</dbReference>
<feature type="compositionally biased region" description="Acidic residues" evidence="1">
    <location>
        <begin position="588"/>
        <end position="600"/>
    </location>
</feature>
<feature type="compositionally biased region" description="Basic and acidic residues" evidence="1">
    <location>
        <begin position="397"/>
        <end position="434"/>
    </location>
</feature>
<feature type="compositionally biased region" description="Low complexity" evidence="1">
    <location>
        <begin position="462"/>
        <end position="474"/>
    </location>
</feature>
<keyword evidence="3" id="KW-1185">Reference proteome</keyword>
<feature type="region of interest" description="Disordered" evidence="1">
    <location>
        <begin position="222"/>
        <end position="366"/>
    </location>
</feature>
<feature type="region of interest" description="Disordered" evidence="1">
    <location>
        <begin position="382"/>
        <end position="610"/>
    </location>
</feature>
<feature type="region of interest" description="Disordered" evidence="1">
    <location>
        <begin position="632"/>
        <end position="652"/>
    </location>
</feature>
<evidence type="ECO:0000313" key="3">
    <source>
        <dbReference type="Proteomes" id="UP000799776"/>
    </source>
</evidence>
<evidence type="ECO:0000313" key="2">
    <source>
        <dbReference type="EMBL" id="KAF2086055.1"/>
    </source>
</evidence>
<feature type="compositionally biased region" description="Low complexity" evidence="1">
    <location>
        <begin position="292"/>
        <end position="302"/>
    </location>
</feature>
<feature type="compositionally biased region" description="Polar residues" evidence="1">
    <location>
        <begin position="541"/>
        <end position="566"/>
    </location>
</feature>